<keyword evidence="3 5" id="KW-0378">Hydrolase</keyword>
<comment type="similarity">
    <text evidence="1 5">Belongs to the metallo-dependent hydrolases superfamily. NagA family.</text>
</comment>
<keyword evidence="4 5" id="KW-0119">Carbohydrate metabolism</keyword>
<dbReference type="Gene3D" id="2.30.40.10">
    <property type="entry name" value="Urease, subunit C, domain 1"/>
    <property type="match status" value="1"/>
</dbReference>
<dbReference type="PATRIC" id="fig|1297617.4.peg.3236"/>
<evidence type="ECO:0000256" key="6">
    <source>
        <dbReference type="PIRSR" id="PIRSR038994-1"/>
    </source>
</evidence>
<dbReference type="GO" id="GO:0008448">
    <property type="term" value="F:N-acetylglucosamine-6-phosphate deacetylase activity"/>
    <property type="evidence" value="ECO:0007669"/>
    <property type="project" value="UniProtKB-EC"/>
</dbReference>
<dbReference type="Pfam" id="PF01979">
    <property type="entry name" value="Amidohydro_1"/>
    <property type="match status" value="1"/>
</dbReference>
<evidence type="ECO:0000256" key="4">
    <source>
        <dbReference type="ARBA" id="ARBA00023277"/>
    </source>
</evidence>
<feature type="binding site" evidence="8">
    <location>
        <position position="207"/>
    </location>
    <ligand>
        <name>Zn(2+)</name>
        <dbReference type="ChEBI" id="CHEBI:29105"/>
    </ligand>
</feature>
<dbReference type="SUPFAM" id="SSF51556">
    <property type="entry name" value="Metallo-dependent hydrolases"/>
    <property type="match status" value="1"/>
</dbReference>
<feature type="binding site" evidence="7">
    <location>
        <position position="242"/>
    </location>
    <ligand>
        <name>substrate</name>
    </ligand>
</feature>
<evidence type="ECO:0000256" key="8">
    <source>
        <dbReference type="PIRSR" id="PIRSR038994-3"/>
    </source>
</evidence>
<evidence type="ECO:0000313" key="10">
    <source>
        <dbReference type="EMBL" id="ALP95540.1"/>
    </source>
</evidence>
<dbReference type="SUPFAM" id="SSF51338">
    <property type="entry name" value="Composite domain of metallo-dependent hydrolases"/>
    <property type="match status" value="1"/>
</dbReference>
<reference evidence="11" key="2">
    <citation type="submission" date="2015-04" db="EMBL/GenBank/DDBJ databases">
        <title>A butyrogenic pathway from the amino acid lysine in a human gut commensal.</title>
        <authorList>
            <person name="de Vos W.M."/>
            <person name="Bui N.T.P."/>
            <person name="Plugge C.M."/>
            <person name="Ritari J."/>
        </authorList>
    </citation>
    <scope>NUCLEOTIDE SEQUENCE [LARGE SCALE GENOMIC DNA]</scope>
    <source>
        <strain evidence="11">AF211</strain>
    </source>
</reference>
<dbReference type="GO" id="GO:0006046">
    <property type="term" value="P:N-acetylglucosamine catabolic process"/>
    <property type="evidence" value="ECO:0007669"/>
    <property type="project" value="TreeGrafter"/>
</dbReference>
<evidence type="ECO:0000256" key="3">
    <source>
        <dbReference type="ARBA" id="ARBA00022801"/>
    </source>
</evidence>
<dbReference type="NCBIfam" id="TIGR00221">
    <property type="entry name" value="nagA"/>
    <property type="match status" value="1"/>
</dbReference>
<reference evidence="10 11" key="1">
    <citation type="journal article" date="2015" name="Nat. Commun.">
        <title>Production of butyrate from lysine and the Amadori product fructoselysine by a human gut commensal.</title>
        <authorList>
            <person name="Bui T.P."/>
            <person name="Ritari J."/>
            <person name="Boeren S."/>
            <person name="de Waard P."/>
            <person name="Plugge C.M."/>
            <person name="de Vos W.M."/>
        </authorList>
    </citation>
    <scope>NUCLEOTIDE SEQUENCE [LARGE SCALE GENOMIC DNA]</scope>
    <source>
        <strain evidence="10 11">AF211</strain>
    </source>
</reference>
<gene>
    <name evidence="10" type="ORF">IB211_03149c</name>
</gene>
<evidence type="ECO:0000256" key="1">
    <source>
        <dbReference type="ARBA" id="ARBA00010716"/>
    </source>
</evidence>
<feature type="binding site" evidence="7">
    <location>
        <begin position="210"/>
        <end position="211"/>
    </location>
    <ligand>
        <name>substrate</name>
    </ligand>
</feature>
<feature type="domain" description="Amidohydrolase-related" evidence="9">
    <location>
        <begin position="45"/>
        <end position="355"/>
    </location>
</feature>
<evidence type="ECO:0000259" key="9">
    <source>
        <dbReference type="Pfam" id="PF01979"/>
    </source>
</evidence>
<dbReference type="PANTHER" id="PTHR11113">
    <property type="entry name" value="N-ACETYLGLUCOSAMINE-6-PHOSPHATE DEACETYLASE"/>
    <property type="match status" value="1"/>
</dbReference>
<feature type="binding site" evidence="7">
    <location>
        <position position="131"/>
    </location>
    <ligand>
        <name>substrate</name>
    </ligand>
</feature>
<evidence type="ECO:0000313" key="11">
    <source>
        <dbReference type="Proteomes" id="UP000064844"/>
    </source>
</evidence>
<comment type="cofactor">
    <cofactor evidence="8">
        <name>a divalent metal cation</name>
        <dbReference type="ChEBI" id="CHEBI:60240"/>
    </cofactor>
    <text evidence="8">Binds 1 divalent metal cation per subunit.</text>
</comment>
<feature type="binding site" evidence="8">
    <location>
        <position position="120"/>
    </location>
    <ligand>
        <name>Zn(2+)</name>
        <dbReference type="ChEBI" id="CHEBI:29105"/>
    </ligand>
</feature>
<dbReference type="RefSeq" id="WP_058118559.1">
    <property type="nucleotide sequence ID" value="NZ_CP011307.1"/>
</dbReference>
<dbReference type="PIRSF" id="PIRSF038994">
    <property type="entry name" value="NagA"/>
    <property type="match status" value="1"/>
</dbReference>
<sequence length="373" mass="40181">MATICNVRIFDGTAFRKESAVTFENGTVTALDDRREGEDMGGVLLCPGFVDIHMHGQKGLDSMRPGDNGRMAETQVKYGVTSFCPASITETDEAIRAYLADIRAAMELERGARVLGAYLEGPYLAERVKGAHNAAKLRDPELTHYKALTAGFEDEIRRVTLAPEKPGGMELVQYLKGRGVVASIGHSVATAAEASRAVALGITCSTHTCNGMEPLHHRKPGVLGVTLTDDGIRAEFIADLVHIDPILIQLIYRAKGVEGCYFCTDSMEAAGMPDGNYHLGNEAITVRNGMALKGESLAGSTLTMDQGVRNLAQKVGLPLADALRMGTRNPADVLERKDLGRVAIGAKADFVLLDDGLRVCATYVRGRREYSAR</sequence>
<name>A0A0S2W871_9FIRM</name>
<dbReference type="KEGG" id="ibu:IB211_03149c"/>
<organism evidence="10 11">
    <name type="scientific">Intestinimonas butyriciproducens</name>
    <dbReference type="NCBI Taxonomy" id="1297617"/>
    <lineage>
        <taxon>Bacteria</taxon>
        <taxon>Bacillati</taxon>
        <taxon>Bacillota</taxon>
        <taxon>Clostridia</taxon>
        <taxon>Eubacteriales</taxon>
        <taxon>Intestinimonas</taxon>
    </lineage>
</organism>
<dbReference type="STRING" id="1297617.IB211_03149c"/>
<feature type="binding site" evidence="7">
    <location>
        <begin position="297"/>
        <end position="299"/>
    </location>
    <ligand>
        <name>substrate</name>
    </ligand>
</feature>
<evidence type="ECO:0000256" key="2">
    <source>
        <dbReference type="ARBA" id="ARBA00022723"/>
    </source>
</evidence>
<dbReference type="Gene3D" id="3.20.20.140">
    <property type="entry name" value="Metal-dependent hydrolases"/>
    <property type="match status" value="1"/>
</dbReference>
<dbReference type="eggNOG" id="COG1820">
    <property type="taxonomic scope" value="Bacteria"/>
</dbReference>
<accession>A0A0S2W871</accession>
<evidence type="ECO:0000256" key="7">
    <source>
        <dbReference type="PIRSR" id="PIRSR038994-2"/>
    </source>
</evidence>
<dbReference type="AlphaFoldDB" id="A0A0S2W871"/>
<dbReference type="Proteomes" id="UP000064844">
    <property type="component" value="Chromosome"/>
</dbReference>
<feature type="active site" description="Proton donor/acceptor" evidence="6">
    <location>
        <position position="265"/>
    </location>
</feature>
<proteinExistence type="inferred from homology"/>
<dbReference type="InterPro" id="IPR003764">
    <property type="entry name" value="GlcNAc_6-P_deAcase"/>
</dbReference>
<dbReference type="InterPro" id="IPR032466">
    <property type="entry name" value="Metal_Hydrolase"/>
</dbReference>
<dbReference type="GO" id="GO:0046872">
    <property type="term" value="F:metal ion binding"/>
    <property type="evidence" value="ECO:0007669"/>
    <property type="project" value="UniProtKB-KW"/>
</dbReference>
<keyword evidence="11" id="KW-1185">Reference proteome</keyword>
<evidence type="ECO:0000256" key="5">
    <source>
        <dbReference type="PIRNR" id="PIRNR038994"/>
    </source>
</evidence>
<dbReference type="EC" id="3.5.1.25" evidence="10"/>
<feature type="binding site" evidence="8">
    <location>
        <position position="186"/>
    </location>
    <ligand>
        <name>Zn(2+)</name>
        <dbReference type="ChEBI" id="CHEBI:29105"/>
    </ligand>
</feature>
<dbReference type="InterPro" id="IPR006680">
    <property type="entry name" value="Amidohydro-rel"/>
</dbReference>
<keyword evidence="2 8" id="KW-0479">Metal-binding</keyword>
<feature type="binding site" evidence="7">
    <location>
        <position position="218"/>
    </location>
    <ligand>
        <name>substrate</name>
    </ligand>
</feature>
<dbReference type="PANTHER" id="PTHR11113:SF14">
    <property type="entry name" value="N-ACETYLGLUCOSAMINE-6-PHOSPHATE DEACETYLASE"/>
    <property type="match status" value="1"/>
</dbReference>
<dbReference type="EMBL" id="CP011307">
    <property type="protein sequence ID" value="ALP95540.1"/>
    <property type="molecule type" value="Genomic_DNA"/>
</dbReference>
<dbReference type="InterPro" id="IPR011059">
    <property type="entry name" value="Metal-dep_hydrolase_composite"/>
</dbReference>
<protein>
    <submittedName>
        <fullName evidence="10">N-acetylglucosamine-6-phosphate deacetylase</fullName>
        <ecNumber evidence="10">3.5.1.25</ecNumber>
    </submittedName>
</protein>
<dbReference type="CDD" id="cd00854">
    <property type="entry name" value="NagA"/>
    <property type="match status" value="1"/>
</dbReference>